<organism evidence="2 3">
    <name type="scientific">Nyssa sinensis</name>
    <dbReference type="NCBI Taxonomy" id="561372"/>
    <lineage>
        <taxon>Eukaryota</taxon>
        <taxon>Viridiplantae</taxon>
        <taxon>Streptophyta</taxon>
        <taxon>Embryophyta</taxon>
        <taxon>Tracheophyta</taxon>
        <taxon>Spermatophyta</taxon>
        <taxon>Magnoliopsida</taxon>
        <taxon>eudicotyledons</taxon>
        <taxon>Gunneridae</taxon>
        <taxon>Pentapetalae</taxon>
        <taxon>asterids</taxon>
        <taxon>Cornales</taxon>
        <taxon>Nyssaceae</taxon>
        <taxon>Nyssa</taxon>
    </lineage>
</organism>
<keyword evidence="3" id="KW-1185">Reference proteome</keyword>
<reference evidence="2 3" key="1">
    <citation type="submission" date="2019-09" db="EMBL/GenBank/DDBJ databases">
        <title>A chromosome-level genome assembly of the Chinese tupelo Nyssa sinensis.</title>
        <authorList>
            <person name="Yang X."/>
            <person name="Kang M."/>
            <person name="Yang Y."/>
            <person name="Xiong H."/>
            <person name="Wang M."/>
            <person name="Zhang Z."/>
            <person name="Wang Z."/>
            <person name="Wu H."/>
            <person name="Ma T."/>
            <person name="Liu J."/>
            <person name="Xi Z."/>
        </authorList>
    </citation>
    <scope>NUCLEOTIDE SEQUENCE [LARGE SCALE GENOMIC DNA]</scope>
    <source>
        <strain evidence="2">J267</strain>
        <tissue evidence="2">Leaf</tissue>
    </source>
</reference>
<evidence type="ECO:0000256" key="1">
    <source>
        <dbReference type="SAM" id="SignalP"/>
    </source>
</evidence>
<dbReference type="AlphaFoldDB" id="A0A5J5B517"/>
<feature type="signal peptide" evidence="1">
    <location>
        <begin position="1"/>
        <end position="22"/>
    </location>
</feature>
<proteinExistence type="predicted"/>
<feature type="chain" id="PRO_5023857833" evidence="1">
    <location>
        <begin position="23"/>
        <end position="155"/>
    </location>
</feature>
<keyword evidence="1" id="KW-0732">Signal</keyword>
<gene>
    <name evidence="2" type="ORF">F0562_029440</name>
</gene>
<evidence type="ECO:0000313" key="2">
    <source>
        <dbReference type="EMBL" id="KAA8536962.1"/>
    </source>
</evidence>
<dbReference type="Proteomes" id="UP000325577">
    <property type="component" value="Linkage Group LG16"/>
</dbReference>
<sequence>MNGDYRFLNLVISLVLSPLSHTNTRTLDCARFLYGIGIDETIEALSRIFCYITSAITSTRCDAVAPTVAHPKDDFLVEDLDQPYIPDPVPAPAQAATHYLTVADLDHHFEQIRQYFFLLVMAHIEHQDQRMHHDFLFPILERIDRRETTLERLDH</sequence>
<accession>A0A5J5B517</accession>
<name>A0A5J5B517_9ASTE</name>
<dbReference type="EMBL" id="CM018039">
    <property type="protein sequence ID" value="KAA8536962.1"/>
    <property type="molecule type" value="Genomic_DNA"/>
</dbReference>
<protein>
    <submittedName>
        <fullName evidence="2">Uncharacterized protein</fullName>
    </submittedName>
</protein>
<evidence type="ECO:0000313" key="3">
    <source>
        <dbReference type="Proteomes" id="UP000325577"/>
    </source>
</evidence>